<proteinExistence type="predicted"/>
<evidence type="ECO:0000313" key="1">
    <source>
        <dbReference type="EMBL" id="MFD1464937.1"/>
    </source>
</evidence>
<dbReference type="EMBL" id="JBHTOF010000020">
    <property type="protein sequence ID" value="MFD1464937.1"/>
    <property type="molecule type" value="Genomic_DNA"/>
</dbReference>
<comment type="caution">
    <text evidence="1">The sequence shown here is derived from an EMBL/GenBank/DDBJ whole genome shotgun (WGS) entry which is preliminary data.</text>
</comment>
<keyword evidence="2" id="KW-1185">Reference proteome</keyword>
<reference evidence="2" key="1">
    <citation type="journal article" date="2019" name="Int. J. Syst. Evol. Microbiol.">
        <title>The Global Catalogue of Microorganisms (GCM) 10K type strain sequencing project: providing services to taxonomists for standard genome sequencing and annotation.</title>
        <authorList>
            <consortium name="The Broad Institute Genomics Platform"/>
            <consortium name="The Broad Institute Genome Sequencing Center for Infectious Disease"/>
            <person name="Wu L."/>
            <person name="Ma J."/>
        </authorList>
    </citation>
    <scope>NUCLEOTIDE SEQUENCE [LARGE SCALE GENOMIC DNA]</scope>
    <source>
        <strain evidence="2">CCM 8951</strain>
    </source>
</reference>
<dbReference type="RefSeq" id="WP_125576200.1">
    <property type="nucleotide sequence ID" value="NZ_JBHTOF010000020.1"/>
</dbReference>
<organism evidence="1 2">
    <name type="scientific">Lapidilactobacillus mulanensis</name>
    <dbReference type="NCBI Taxonomy" id="2485999"/>
    <lineage>
        <taxon>Bacteria</taxon>
        <taxon>Bacillati</taxon>
        <taxon>Bacillota</taxon>
        <taxon>Bacilli</taxon>
        <taxon>Lactobacillales</taxon>
        <taxon>Lactobacillaceae</taxon>
        <taxon>Lapidilactobacillus</taxon>
    </lineage>
</organism>
<dbReference type="InterPro" id="IPR008316">
    <property type="entry name" value="UCP029876"/>
</dbReference>
<name>A0ABW4DLS1_9LACO</name>
<dbReference type="Pfam" id="PF06304">
    <property type="entry name" value="DUF1048"/>
    <property type="match status" value="1"/>
</dbReference>
<dbReference type="Gene3D" id="1.10.1900.10">
    <property type="entry name" value="c-terminal domain of poly(a) binding protein"/>
    <property type="match status" value="1"/>
</dbReference>
<dbReference type="Proteomes" id="UP001597244">
    <property type="component" value="Unassembled WGS sequence"/>
</dbReference>
<dbReference type="SUPFAM" id="SSF158560">
    <property type="entry name" value="BH3980-like"/>
    <property type="match status" value="1"/>
</dbReference>
<evidence type="ECO:0000313" key="2">
    <source>
        <dbReference type="Proteomes" id="UP001597244"/>
    </source>
</evidence>
<sequence length="111" mass="12962">MNNWMKKLIGDKQEWRAYRARVAKLPPDFQQKMNALQTYLYSWAAGDGMTHVIYQVLEMFEEAALEGQPVESVIGDDIVAFADGILQEYPEETWINKQRRKLRQDAGEDHE</sequence>
<accession>A0ABW4DLS1</accession>
<protein>
    <submittedName>
        <fullName evidence="1">DUF1048 domain-containing protein</fullName>
    </submittedName>
</protein>
<gene>
    <name evidence="1" type="ORF">ACFQ4L_02375</name>
</gene>